<proteinExistence type="inferred from homology"/>
<comment type="similarity">
    <text evidence="1">Belongs to the DinB family.</text>
</comment>
<dbReference type="RefSeq" id="WP_200356466.1">
    <property type="nucleotide sequence ID" value="NZ_JAENIL010000028.1"/>
</dbReference>
<feature type="chain" id="PRO_5037779971" evidence="4">
    <location>
        <begin position="22"/>
        <end position="180"/>
    </location>
</feature>
<dbReference type="EMBL" id="JAENIL010000028">
    <property type="protein sequence ID" value="MBK1878253.1"/>
    <property type="molecule type" value="Genomic_DNA"/>
</dbReference>
<evidence type="ECO:0000256" key="1">
    <source>
        <dbReference type="ARBA" id="ARBA00008635"/>
    </source>
</evidence>
<protein>
    <submittedName>
        <fullName evidence="5">DinB family protein</fullName>
    </submittedName>
</protein>
<evidence type="ECO:0000256" key="4">
    <source>
        <dbReference type="SAM" id="SignalP"/>
    </source>
</evidence>
<feature type="binding site" evidence="3">
    <location>
        <position position="156"/>
    </location>
    <ligand>
        <name>a divalent metal cation</name>
        <dbReference type="ChEBI" id="CHEBI:60240"/>
    </ligand>
</feature>
<dbReference type="Gene3D" id="1.20.120.450">
    <property type="entry name" value="dinb family like domain"/>
    <property type="match status" value="1"/>
</dbReference>
<keyword evidence="4" id="KW-0732">Signal</keyword>
<feature type="binding site" evidence="3">
    <location>
        <position position="75"/>
    </location>
    <ligand>
        <name>a divalent metal cation</name>
        <dbReference type="ChEBI" id="CHEBI:60240"/>
    </ligand>
</feature>
<name>A0A934S3A0_9BACT</name>
<keyword evidence="2 3" id="KW-0479">Metal-binding</keyword>
<accession>A0A934S3A0</accession>
<evidence type="ECO:0000256" key="3">
    <source>
        <dbReference type="PIRSR" id="PIRSR607837-1"/>
    </source>
</evidence>
<dbReference type="SUPFAM" id="SSF109854">
    <property type="entry name" value="DinB/YfiT-like putative metalloenzymes"/>
    <property type="match status" value="1"/>
</dbReference>
<gene>
    <name evidence="5" type="ORF">JIN87_15340</name>
</gene>
<keyword evidence="6" id="KW-1185">Reference proteome</keyword>
<reference evidence="5" key="1">
    <citation type="submission" date="2021-01" db="EMBL/GenBank/DDBJ databases">
        <title>Modified the classification status of verrucomicrobia.</title>
        <authorList>
            <person name="Feng X."/>
        </authorList>
    </citation>
    <scope>NUCLEOTIDE SEQUENCE</scope>
    <source>
        <strain evidence="5">KCTC 13126</strain>
    </source>
</reference>
<dbReference type="AlphaFoldDB" id="A0A934S3A0"/>
<sequence length="180" mass="20099">MKKSIALITAVFAFFAQGLLAGHHEKGENLFLQTISGKLDFANGRLLELADEFTEEGYAWRPSEGIRSVKDAVLHVAAGNYFLASKLGAELPEGIVPFQLEKTIETKEEAIATLKASYDFAREVMVNLSEEELQEKIDFFGNEVNKMWIVLQWSDHTNEHLGQLIAYARSSGVVPPWSKP</sequence>
<dbReference type="InterPro" id="IPR034660">
    <property type="entry name" value="DinB/YfiT-like"/>
</dbReference>
<dbReference type="GO" id="GO:0046872">
    <property type="term" value="F:metal ion binding"/>
    <property type="evidence" value="ECO:0007669"/>
    <property type="project" value="UniProtKB-KW"/>
</dbReference>
<dbReference type="Proteomes" id="UP000617628">
    <property type="component" value="Unassembled WGS sequence"/>
</dbReference>
<feature type="signal peptide" evidence="4">
    <location>
        <begin position="1"/>
        <end position="21"/>
    </location>
</feature>
<organism evidence="5 6">
    <name type="scientific">Pelagicoccus mobilis</name>
    <dbReference type="NCBI Taxonomy" id="415221"/>
    <lineage>
        <taxon>Bacteria</taxon>
        <taxon>Pseudomonadati</taxon>
        <taxon>Verrucomicrobiota</taxon>
        <taxon>Opitutia</taxon>
        <taxon>Puniceicoccales</taxon>
        <taxon>Pelagicoccaceae</taxon>
        <taxon>Pelagicoccus</taxon>
    </lineage>
</organism>
<dbReference type="InterPro" id="IPR007837">
    <property type="entry name" value="DinB"/>
</dbReference>
<evidence type="ECO:0000313" key="5">
    <source>
        <dbReference type="EMBL" id="MBK1878253.1"/>
    </source>
</evidence>
<feature type="binding site" evidence="3">
    <location>
        <position position="160"/>
    </location>
    <ligand>
        <name>a divalent metal cation</name>
        <dbReference type="ChEBI" id="CHEBI:60240"/>
    </ligand>
</feature>
<evidence type="ECO:0000313" key="6">
    <source>
        <dbReference type="Proteomes" id="UP000617628"/>
    </source>
</evidence>
<comment type="caution">
    <text evidence="5">The sequence shown here is derived from an EMBL/GenBank/DDBJ whole genome shotgun (WGS) entry which is preliminary data.</text>
</comment>
<dbReference type="Pfam" id="PF05163">
    <property type="entry name" value="DinB"/>
    <property type="match status" value="1"/>
</dbReference>
<evidence type="ECO:0000256" key="2">
    <source>
        <dbReference type="ARBA" id="ARBA00022723"/>
    </source>
</evidence>